<sequence>IEAGCAAVRVNPADPGAMVWDLDQLPLPAWDLLPNERYWTIARPHGGHFTTGMEVRYGSMMTSLGCPFHCAYCHIAGEQEGSIAGPIGKYRIKSDERVLEELEVLKALGTQQVFIEDDSLFGSKKRSLRLLRRIRGEGMQILDVNGVNVIHLLKRWQPDHEVLEALVDAGFTEIVLPFESGNLRIMRKYASNKLNIEKSNIEALIKACKGYGLRIAGNYMLGYPDETLEEIETTVELARRHVGYGLDAANFFLVMPLPGTPLFDMAVANGNLSADFNPDTMNWTKANMVNTVVPPRKLEEIRDNAWETVNPESHRANRRAMVVSATEA</sequence>
<accession>A0ABW3MBZ2</accession>
<evidence type="ECO:0000256" key="3">
    <source>
        <dbReference type="ARBA" id="ARBA00022723"/>
    </source>
</evidence>
<comment type="cofactor">
    <cofactor evidence="1">
        <name>[4Fe-4S] cluster</name>
        <dbReference type="ChEBI" id="CHEBI:49883"/>
    </cofactor>
</comment>
<dbReference type="SFLD" id="SFLDG01082">
    <property type="entry name" value="B12-binding_domain_containing"/>
    <property type="match status" value="1"/>
</dbReference>
<dbReference type="Pfam" id="PF04055">
    <property type="entry name" value="Radical_SAM"/>
    <property type="match status" value="1"/>
</dbReference>
<dbReference type="Proteomes" id="UP001597045">
    <property type="component" value="Unassembled WGS sequence"/>
</dbReference>
<dbReference type="Gene3D" id="3.20.20.70">
    <property type="entry name" value="Aldolase class I"/>
    <property type="match status" value="1"/>
</dbReference>
<proteinExistence type="predicted"/>
<evidence type="ECO:0000256" key="1">
    <source>
        <dbReference type="ARBA" id="ARBA00001966"/>
    </source>
</evidence>
<dbReference type="InterPro" id="IPR051198">
    <property type="entry name" value="BchE-like"/>
</dbReference>
<dbReference type="PANTHER" id="PTHR43409">
    <property type="entry name" value="ANAEROBIC MAGNESIUM-PROTOPORPHYRIN IX MONOMETHYL ESTER CYCLASE-RELATED"/>
    <property type="match status" value="1"/>
</dbReference>
<evidence type="ECO:0000256" key="2">
    <source>
        <dbReference type="ARBA" id="ARBA00022691"/>
    </source>
</evidence>
<comment type="caution">
    <text evidence="7">The sequence shown here is derived from an EMBL/GenBank/DDBJ whole genome shotgun (WGS) entry which is preliminary data.</text>
</comment>
<dbReference type="EMBL" id="JBHTIS010001381">
    <property type="protein sequence ID" value="MFD1048062.1"/>
    <property type="molecule type" value="Genomic_DNA"/>
</dbReference>
<evidence type="ECO:0000313" key="7">
    <source>
        <dbReference type="EMBL" id="MFD1048062.1"/>
    </source>
</evidence>
<dbReference type="InterPro" id="IPR007197">
    <property type="entry name" value="rSAM"/>
</dbReference>
<keyword evidence="2" id="KW-0949">S-adenosyl-L-methionine</keyword>
<feature type="non-terminal residue" evidence="7">
    <location>
        <position position="1"/>
    </location>
</feature>
<gene>
    <name evidence="7" type="ORF">ACFQ1S_22245</name>
</gene>
<dbReference type="SFLD" id="SFLDS00029">
    <property type="entry name" value="Radical_SAM"/>
    <property type="match status" value="1"/>
</dbReference>
<evidence type="ECO:0000313" key="8">
    <source>
        <dbReference type="Proteomes" id="UP001597045"/>
    </source>
</evidence>
<dbReference type="SMART" id="SM00729">
    <property type="entry name" value="Elp3"/>
    <property type="match status" value="1"/>
</dbReference>
<dbReference type="PANTHER" id="PTHR43409:SF7">
    <property type="entry name" value="BLL1977 PROTEIN"/>
    <property type="match status" value="1"/>
</dbReference>
<evidence type="ECO:0000259" key="6">
    <source>
        <dbReference type="PROSITE" id="PS51918"/>
    </source>
</evidence>
<dbReference type="InterPro" id="IPR058240">
    <property type="entry name" value="rSAM_sf"/>
</dbReference>
<dbReference type="InterPro" id="IPR013785">
    <property type="entry name" value="Aldolase_TIM"/>
</dbReference>
<reference evidence="8" key="1">
    <citation type="journal article" date="2019" name="Int. J. Syst. Evol. Microbiol.">
        <title>The Global Catalogue of Microorganisms (GCM) 10K type strain sequencing project: providing services to taxonomists for standard genome sequencing and annotation.</title>
        <authorList>
            <consortium name="The Broad Institute Genomics Platform"/>
            <consortium name="The Broad Institute Genome Sequencing Center for Infectious Disease"/>
            <person name="Wu L."/>
            <person name="Ma J."/>
        </authorList>
    </citation>
    <scope>NUCLEOTIDE SEQUENCE [LARGE SCALE GENOMIC DNA]</scope>
    <source>
        <strain evidence="8">JCM 31486</strain>
    </source>
</reference>
<dbReference type="SUPFAM" id="SSF102114">
    <property type="entry name" value="Radical SAM enzymes"/>
    <property type="match status" value="1"/>
</dbReference>
<keyword evidence="3" id="KW-0479">Metal-binding</keyword>
<evidence type="ECO:0000256" key="5">
    <source>
        <dbReference type="ARBA" id="ARBA00023014"/>
    </source>
</evidence>
<keyword evidence="8" id="KW-1185">Reference proteome</keyword>
<name>A0ABW3MBZ2_9PSEU</name>
<dbReference type="PROSITE" id="PS51918">
    <property type="entry name" value="RADICAL_SAM"/>
    <property type="match status" value="1"/>
</dbReference>
<dbReference type="InterPro" id="IPR006638">
    <property type="entry name" value="Elp3/MiaA/NifB-like_rSAM"/>
</dbReference>
<organism evidence="7 8">
    <name type="scientific">Kibdelosporangium lantanae</name>
    <dbReference type="NCBI Taxonomy" id="1497396"/>
    <lineage>
        <taxon>Bacteria</taxon>
        <taxon>Bacillati</taxon>
        <taxon>Actinomycetota</taxon>
        <taxon>Actinomycetes</taxon>
        <taxon>Pseudonocardiales</taxon>
        <taxon>Pseudonocardiaceae</taxon>
        <taxon>Kibdelosporangium</taxon>
    </lineage>
</organism>
<protein>
    <submittedName>
        <fullName evidence="7">B12-binding domain-containing radical SAM protein</fullName>
    </submittedName>
</protein>
<dbReference type="CDD" id="cd01335">
    <property type="entry name" value="Radical_SAM"/>
    <property type="match status" value="1"/>
</dbReference>
<feature type="domain" description="Radical SAM core" evidence="6">
    <location>
        <begin position="50"/>
        <end position="302"/>
    </location>
</feature>
<keyword evidence="5" id="KW-0411">Iron-sulfur</keyword>
<keyword evidence="4" id="KW-0408">Iron</keyword>
<evidence type="ECO:0000256" key="4">
    <source>
        <dbReference type="ARBA" id="ARBA00023004"/>
    </source>
</evidence>